<dbReference type="InterPro" id="IPR052196">
    <property type="entry name" value="Bact_Kbp"/>
</dbReference>
<reference evidence="2 3" key="1">
    <citation type="submission" date="2023-08" db="EMBL/GenBank/DDBJ databases">
        <authorList>
            <person name="Girao M."/>
            <person name="Carvalho M.F."/>
        </authorList>
    </citation>
    <scope>NUCLEOTIDE SEQUENCE [LARGE SCALE GENOMIC DNA]</scope>
    <source>
        <strain evidence="2 3">CC-R104</strain>
    </source>
</reference>
<dbReference type="PROSITE" id="PS51782">
    <property type="entry name" value="LYSM"/>
    <property type="match status" value="4"/>
</dbReference>
<evidence type="ECO:0000259" key="1">
    <source>
        <dbReference type="PROSITE" id="PS51782"/>
    </source>
</evidence>
<evidence type="ECO:0000313" key="3">
    <source>
        <dbReference type="Proteomes" id="UP001331936"/>
    </source>
</evidence>
<dbReference type="InterPro" id="IPR018392">
    <property type="entry name" value="LysM"/>
</dbReference>
<accession>A0ABU7JYZ7</accession>
<dbReference type="InterPro" id="IPR036779">
    <property type="entry name" value="LysM_dom_sf"/>
</dbReference>
<protein>
    <submittedName>
        <fullName evidence="2">LysM peptidoglycan-binding domain-containing protein</fullName>
    </submittedName>
</protein>
<dbReference type="RefSeq" id="WP_330154498.1">
    <property type="nucleotide sequence ID" value="NZ_JAUZMZ010000244.1"/>
</dbReference>
<organism evidence="2 3">
    <name type="scientific">Rhodococcus chondri</name>
    <dbReference type="NCBI Taxonomy" id="3065941"/>
    <lineage>
        <taxon>Bacteria</taxon>
        <taxon>Bacillati</taxon>
        <taxon>Actinomycetota</taxon>
        <taxon>Actinomycetes</taxon>
        <taxon>Mycobacteriales</taxon>
        <taxon>Nocardiaceae</taxon>
        <taxon>Rhodococcus</taxon>
    </lineage>
</organism>
<comment type="caution">
    <text evidence="2">The sequence shown here is derived from an EMBL/GenBank/DDBJ whole genome shotgun (WGS) entry which is preliminary data.</text>
</comment>
<gene>
    <name evidence="2" type="ORF">Q8814_24110</name>
</gene>
<dbReference type="SMART" id="SM00257">
    <property type="entry name" value="LysM"/>
    <property type="match status" value="4"/>
</dbReference>
<proteinExistence type="predicted"/>
<dbReference type="Proteomes" id="UP001331936">
    <property type="component" value="Unassembled WGS sequence"/>
</dbReference>
<sequence length="214" mass="22990">MVTEYEVVAGDTLSKLAQAFYGDATLFPVIAVANHIADPDVITVGQELLVPYITRRYTAAHGDTLSKLAQVFYGDATLFPVIAAANHIADPSVIEAGRSLLIPELGNVGHHTVVAGETLSELARRWYGDASLCPVISYPNHITDPDHLDVGRVLIRPGLNRRHTVAPGDTLRGLAQLHYGNADAFSIIAAANHIPDPDTISVGQVLHFPDLTNF</sequence>
<dbReference type="CDD" id="cd00118">
    <property type="entry name" value="LysM"/>
    <property type="match status" value="3"/>
</dbReference>
<name>A0ABU7JYZ7_9NOCA</name>
<feature type="domain" description="LysM" evidence="1">
    <location>
        <begin position="3"/>
        <end position="50"/>
    </location>
</feature>
<feature type="domain" description="LysM" evidence="1">
    <location>
        <begin position="109"/>
        <end position="156"/>
    </location>
</feature>
<feature type="domain" description="LysM" evidence="1">
    <location>
        <begin position="161"/>
        <end position="208"/>
    </location>
</feature>
<dbReference type="Pfam" id="PF01476">
    <property type="entry name" value="LysM"/>
    <property type="match status" value="4"/>
</dbReference>
<dbReference type="PANTHER" id="PTHR34700:SF4">
    <property type="entry name" value="PHAGE-LIKE ELEMENT PBSX PROTEIN XKDP"/>
    <property type="match status" value="1"/>
</dbReference>
<dbReference type="PANTHER" id="PTHR34700">
    <property type="entry name" value="POTASSIUM BINDING PROTEIN KBP"/>
    <property type="match status" value="1"/>
</dbReference>
<feature type="domain" description="LysM" evidence="1">
    <location>
        <begin position="55"/>
        <end position="102"/>
    </location>
</feature>
<dbReference type="SUPFAM" id="SSF54106">
    <property type="entry name" value="LysM domain"/>
    <property type="match status" value="2"/>
</dbReference>
<dbReference type="EMBL" id="JAUZMZ010000244">
    <property type="protein sequence ID" value="MEE2035154.1"/>
    <property type="molecule type" value="Genomic_DNA"/>
</dbReference>
<keyword evidence="3" id="KW-1185">Reference proteome</keyword>
<dbReference type="Gene3D" id="3.10.350.10">
    <property type="entry name" value="LysM domain"/>
    <property type="match status" value="4"/>
</dbReference>
<evidence type="ECO:0000313" key="2">
    <source>
        <dbReference type="EMBL" id="MEE2035154.1"/>
    </source>
</evidence>